<evidence type="ECO:0000256" key="8">
    <source>
        <dbReference type="ARBA" id="ARBA00022741"/>
    </source>
</evidence>
<comment type="caution">
    <text evidence="16">The sequence shown here is derived from an EMBL/GenBank/DDBJ whole genome shotgun (WGS) entry which is preliminary data.</text>
</comment>
<feature type="transmembrane region" description="Helical" evidence="14">
    <location>
        <begin position="12"/>
        <end position="34"/>
    </location>
</feature>
<keyword evidence="12" id="KW-0902">Two-component regulatory system</keyword>
<dbReference type="InterPro" id="IPR033463">
    <property type="entry name" value="sCache_3"/>
</dbReference>
<protein>
    <recommendedName>
        <fullName evidence="3">histidine kinase</fullName>
        <ecNumber evidence="3">2.7.13.3</ecNumber>
    </recommendedName>
</protein>
<dbReference type="GO" id="GO:0005886">
    <property type="term" value="C:plasma membrane"/>
    <property type="evidence" value="ECO:0007669"/>
    <property type="project" value="UniProtKB-SubCell"/>
</dbReference>
<dbReference type="RefSeq" id="WP_052220444.1">
    <property type="nucleotide sequence ID" value="NZ_LHUR01000012.1"/>
</dbReference>
<evidence type="ECO:0000313" key="16">
    <source>
        <dbReference type="EMBL" id="KOA20716.1"/>
    </source>
</evidence>
<evidence type="ECO:0000256" key="2">
    <source>
        <dbReference type="ARBA" id="ARBA00004651"/>
    </source>
</evidence>
<comment type="subcellular location">
    <subcellularLocation>
        <location evidence="2">Cell membrane</location>
        <topology evidence="2">Multi-pass membrane protein</topology>
    </subcellularLocation>
</comment>
<dbReference type="PROSITE" id="PS50109">
    <property type="entry name" value="HIS_KIN"/>
    <property type="match status" value="1"/>
</dbReference>
<evidence type="ECO:0000313" key="17">
    <source>
        <dbReference type="Proteomes" id="UP000037043"/>
    </source>
</evidence>
<dbReference type="Pfam" id="PF17203">
    <property type="entry name" value="sCache_3_2"/>
    <property type="match status" value="1"/>
</dbReference>
<dbReference type="CDD" id="cd00130">
    <property type="entry name" value="PAS"/>
    <property type="match status" value="1"/>
</dbReference>
<dbReference type="FunFam" id="1.10.287.130:FF:000011">
    <property type="entry name" value="Sensor histidine kinase DcuS"/>
    <property type="match status" value="1"/>
</dbReference>
<feature type="transmembrane region" description="Helical" evidence="14">
    <location>
        <begin position="172"/>
        <end position="195"/>
    </location>
</feature>
<dbReference type="Gene3D" id="3.30.450.20">
    <property type="entry name" value="PAS domain"/>
    <property type="match status" value="2"/>
</dbReference>
<dbReference type="InterPro" id="IPR039506">
    <property type="entry name" value="SPOB_a"/>
</dbReference>
<dbReference type="InterPro" id="IPR003594">
    <property type="entry name" value="HATPase_dom"/>
</dbReference>
<dbReference type="GO" id="GO:0000155">
    <property type="term" value="F:phosphorelay sensor kinase activity"/>
    <property type="evidence" value="ECO:0007669"/>
    <property type="project" value="InterPro"/>
</dbReference>
<dbReference type="Pfam" id="PF14689">
    <property type="entry name" value="SPOB_a"/>
    <property type="match status" value="1"/>
</dbReference>
<evidence type="ECO:0000259" key="15">
    <source>
        <dbReference type="PROSITE" id="PS50109"/>
    </source>
</evidence>
<dbReference type="InterPro" id="IPR016120">
    <property type="entry name" value="Sig_transdc_His_kin_SpoOB"/>
</dbReference>
<proteinExistence type="predicted"/>
<dbReference type="SMART" id="SM00091">
    <property type="entry name" value="PAS"/>
    <property type="match status" value="1"/>
</dbReference>
<evidence type="ECO:0000256" key="1">
    <source>
        <dbReference type="ARBA" id="ARBA00000085"/>
    </source>
</evidence>
<dbReference type="Proteomes" id="UP000037043">
    <property type="component" value="Unassembled WGS sequence"/>
</dbReference>
<evidence type="ECO:0000256" key="3">
    <source>
        <dbReference type="ARBA" id="ARBA00012438"/>
    </source>
</evidence>
<evidence type="ECO:0000256" key="5">
    <source>
        <dbReference type="ARBA" id="ARBA00022553"/>
    </source>
</evidence>
<dbReference type="SUPFAM" id="SSF55874">
    <property type="entry name" value="ATPase domain of HSP90 chaperone/DNA topoisomerase II/histidine kinase"/>
    <property type="match status" value="1"/>
</dbReference>
<evidence type="ECO:0000256" key="12">
    <source>
        <dbReference type="ARBA" id="ARBA00023012"/>
    </source>
</evidence>
<name>A0A0L6ZCM2_9CLOT</name>
<keyword evidence="6 16" id="KW-0808">Transferase</keyword>
<keyword evidence="17" id="KW-1185">Reference proteome</keyword>
<keyword evidence="8" id="KW-0547">Nucleotide-binding</keyword>
<dbReference type="STRING" id="36844.SAMN04488501_103143"/>
<keyword evidence="11 14" id="KW-1133">Transmembrane helix</keyword>
<dbReference type="InterPro" id="IPR035965">
    <property type="entry name" value="PAS-like_dom_sf"/>
</dbReference>
<dbReference type="InterPro" id="IPR029151">
    <property type="entry name" value="Sensor-like_sf"/>
</dbReference>
<dbReference type="SUPFAM" id="SSF55890">
    <property type="entry name" value="Sporulation response regulatory protein Spo0B"/>
    <property type="match status" value="1"/>
</dbReference>
<evidence type="ECO:0000256" key="14">
    <source>
        <dbReference type="SAM" id="Phobius"/>
    </source>
</evidence>
<evidence type="ECO:0000256" key="11">
    <source>
        <dbReference type="ARBA" id="ARBA00022989"/>
    </source>
</evidence>
<comment type="catalytic activity">
    <reaction evidence="1">
        <text>ATP + protein L-histidine = ADP + protein N-phospho-L-histidine.</text>
        <dbReference type="EC" id="2.7.13.3"/>
    </reaction>
</comment>
<dbReference type="InterPro" id="IPR005467">
    <property type="entry name" value="His_kinase_dom"/>
</dbReference>
<evidence type="ECO:0000256" key="7">
    <source>
        <dbReference type="ARBA" id="ARBA00022692"/>
    </source>
</evidence>
<dbReference type="PATRIC" id="fig|1121318.3.peg.863"/>
<evidence type="ECO:0000256" key="4">
    <source>
        <dbReference type="ARBA" id="ARBA00022475"/>
    </source>
</evidence>
<accession>A0A0L6ZCM2</accession>
<dbReference type="Gene3D" id="1.10.287.130">
    <property type="match status" value="1"/>
</dbReference>
<reference evidence="17" key="1">
    <citation type="submission" date="2015-08" db="EMBL/GenBank/DDBJ databases">
        <title>Genome sequence of the strict anaerobe Clostridium homopropionicum LuHBu1 (DSM 5847T).</title>
        <authorList>
            <person name="Poehlein A."/>
            <person name="Beck M."/>
            <person name="Schiel-Bengelsdorf B."/>
            <person name="Bengelsdorf F.R."/>
            <person name="Daniel R."/>
            <person name="Duerre P."/>
        </authorList>
    </citation>
    <scope>NUCLEOTIDE SEQUENCE [LARGE SCALE GENOMIC DNA]</scope>
    <source>
        <strain evidence="17">DSM 5847</strain>
    </source>
</reference>
<gene>
    <name evidence="16" type="primary">dcuS</name>
    <name evidence="16" type="ORF">CLHOM_08580</name>
</gene>
<keyword evidence="10" id="KW-0067">ATP-binding</keyword>
<dbReference type="GO" id="GO:0005524">
    <property type="term" value="F:ATP binding"/>
    <property type="evidence" value="ECO:0007669"/>
    <property type="project" value="UniProtKB-KW"/>
</dbReference>
<dbReference type="SMART" id="SM00387">
    <property type="entry name" value="HATPase_c"/>
    <property type="match status" value="1"/>
</dbReference>
<dbReference type="FunFam" id="3.30.450.20:FF:000018">
    <property type="entry name" value="Sensor histidine kinase DcuS"/>
    <property type="match status" value="1"/>
</dbReference>
<keyword evidence="9 16" id="KW-0418">Kinase</keyword>
<dbReference type="EMBL" id="LHUR01000012">
    <property type="protein sequence ID" value="KOA20716.1"/>
    <property type="molecule type" value="Genomic_DNA"/>
</dbReference>
<keyword evidence="4" id="KW-1003">Cell membrane</keyword>
<keyword evidence="13 14" id="KW-0472">Membrane</keyword>
<dbReference type="Pfam" id="PF02518">
    <property type="entry name" value="HATPase_c"/>
    <property type="match status" value="1"/>
</dbReference>
<dbReference type="InterPro" id="IPR036890">
    <property type="entry name" value="HATPase_C_sf"/>
</dbReference>
<evidence type="ECO:0000256" key="9">
    <source>
        <dbReference type="ARBA" id="ARBA00022777"/>
    </source>
</evidence>
<dbReference type="Pfam" id="PF13426">
    <property type="entry name" value="PAS_9"/>
    <property type="match status" value="1"/>
</dbReference>
<organism evidence="16 17">
    <name type="scientific">Clostridium homopropionicum DSM 5847</name>
    <dbReference type="NCBI Taxonomy" id="1121318"/>
    <lineage>
        <taxon>Bacteria</taxon>
        <taxon>Bacillati</taxon>
        <taxon>Bacillota</taxon>
        <taxon>Clostridia</taxon>
        <taxon>Eubacteriales</taxon>
        <taxon>Clostridiaceae</taxon>
        <taxon>Clostridium</taxon>
    </lineage>
</organism>
<feature type="domain" description="Histidine kinase" evidence="15">
    <location>
        <begin position="340"/>
        <end position="530"/>
    </location>
</feature>
<dbReference type="Gene3D" id="3.30.565.10">
    <property type="entry name" value="Histidine kinase-like ATPase, C-terminal domain"/>
    <property type="match status" value="1"/>
</dbReference>
<dbReference type="PANTHER" id="PTHR43547:SF10">
    <property type="entry name" value="SENSOR HISTIDINE KINASE DCUS"/>
    <property type="match status" value="1"/>
</dbReference>
<evidence type="ECO:0000256" key="10">
    <source>
        <dbReference type="ARBA" id="ARBA00022840"/>
    </source>
</evidence>
<keyword evidence="5" id="KW-0597">Phosphoprotein</keyword>
<evidence type="ECO:0000256" key="6">
    <source>
        <dbReference type="ARBA" id="ARBA00022679"/>
    </source>
</evidence>
<dbReference type="PANTHER" id="PTHR43547">
    <property type="entry name" value="TWO-COMPONENT HISTIDINE KINASE"/>
    <property type="match status" value="1"/>
</dbReference>
<dbReference type="InterPro" id="IPR000014">
    <property type="entry name" value="PAS"/>
</dbReference>
<dbReference type="SUPFAM" id="SSF55785">
    <property type="entry name" value="PYP-like sensor domain (PAS domain)"/>
    <property type="match status" value="1"/>
</dbReference>
<dbReference type="EC" id="2.7.13.3" evidence="3"/>
<keyword evidence="7 14" id="KW-0812">Transmembrane</keyword>
<evidence type="ECO:0000256" key="13">
    <source>
        <dbReference type="ARBA" id="ARBA00023136"/>
    </source>
</evidence>
<dbReference type="AlphaFoldDB" id="A0A0L6ZCM2"/>
<sequence length="542" mass="60397">MKKTMKLQTKLTLLVIIVVFVSISIISSFVASWMTGNIESKARTNIMNVAEMIAHSRDIVEALETKDPNRKIGPYVSMQLKNLQQIEYIIVADSEGIRYSHPNPEMIGKKFAGGDEYRAAKKGETYISEATGTLGKSLRAFAPIYDSENKREIGFVSVGTLTHSIEKAKHTAILYIVLIALGGLTVGIIGAFLLANNIKNTLLGLEPEEITKLYNEKMGILDAIHEGLVAVDHTGRITLINDSALSILHFENKVNKEEIIGQNIEEIIPSTRMINVLETGKSEFGEEQKINNTIIMTNRIPIINRGKIVGAIASFRDKTEVTRMAEELTGVKKMAWSLRAQNHEFMNKLHTIAGLIQLEEYDEALEFISDVAKVRSNISNILTENIKDPSLAALLLAKYNKAEESRVRLKIDENSKLTKLPEHMTSEELVSVIGNLIENSLDEVKNDGTGQIYIKIVENEDFLNIIVKDNGGGIPLEYREKIYEQGFSTKDVQRGHGMYIVKKIVDESNGTINLQVDEGVIWDISIPIKGSDNLDSSNDSRR</sequence>
<dbReference type="SUPFAM" id="SSF103190">
    <property type="entry name" value="Sensory domain-like"/>
    <property type="match status" value="1"/>
</dbReference>